<protein>
    <submittedName>
        <fullName evidence="2">Uncharacterized protein</fullName>
    </submittedName>
</protein>
<name>A0A385SGU2_9BACT</name>
<feature type="transmembrane region" description="Helical" evidence="1">
    <location>
        <begin position="131"/>
        <end position="150"/>
    </location>
</feature>
<feature type="transmembrane region" description="Helical" evidence="1">
    <location>
        <begin position="78"/>
        <end position="98"/>
    </location>
</feature>
<dbReference type="AlphaFoldDB" id="A0A385SGU2"/>
<keyword evidence="1" id="KW-1133">Transmembrane helix</keyword>
<organism evidence="2 3">
    <name type="scientific">Chryseolinea soli</name>
    <dbReference type="NCBI Taxonomy" id="2321403"/>
    <lineage>
        <taxon>Bacteria</taxon>
        <taxon>Pseudomonadati</taxon>
        <taxon>Bacteroidota</taxon>
        <taxon>Cytophagia</taxon>
        <taxon>Cytophagales</taxon>
        <taxon>Fulvivirgaceae</taxon>
        <taxon>Chryseolinea</taxon>
    </lineage>
</organism>
<dbReference type="Proteomes" id="UP000266183">
    <property type="component" value="Chromosome"/>
</dbReference>
<reference evidence="3" key="1">
    <citation type="submission" date="2018-09" db="EMBL/GenBank/DDBJ databases">
        <title>Chryseolinea sp. KIS68-18 isolated from soil.</title>
        <authorList>
            <person name="Weon H.-Y."/>
            <person name="Kwon S.-W."/>
            <person name="Lee S.A."/>
        </authorList>
    </citation>
    <scope>NUCLEOTIDE SEQUENCE [LARGE SCALE GENOMIC DNA]</scope>
    <source>
        <strain evidence="3">KIS68-18</strain>
    </source>
</reference>
<evidence type="ECO:0000256" key="1">
    <source>
        <dbReference type="SAM" id="Phobius"/>
    </source>
</evidence>
<proteinExistence type="predicted"/>
<keyword evidence="1" id="KW-0472">Membrane</keyword>
<gene>
    <name evidence="2" type="ORF">D4L85_05645</name>
</gene>
<keyword evidence="3" id="KW-1185">Reference proteome</keyword>
<evidence type="ECO:0000313" key="2">
    <source>
        <dbReference type="EMBL" id="AYB30092.1"/>
    </source>
</evidence>
<keyword evidence="1" id="KW-0812">Transmembrane</keyword>
<accession>A0A385SGU2</accession>
<sequence length="152" mass="17379">MKHLERLSIVGLIAGVYQANATSNMRLGVHIVMIILPVWFLLITFYLLMGPFYLNALSPNAIFKKSTYDQISAWRMTGAYLACMTIAFMLLSMLRIFWHEGGRQWLLASALVALLILVTTTIQYLRKKDTFYLGIAVRMALLVVTTYVILRR</sequence>
<dbReference type="KEGG" id="chk:D4L85_05645"/>
<feature type="transmembrane region" description="Helical" evidence="1">
    <location>
        <begin position="104"/>
        <end position="124"/>
    </location>
</feature>
<evidence type="ECO:0000313" key="3">
    <source>
        <dbReference type="Proteomes" id="UP000266183"/>
    </source>
</evidence>
<feature type="transmembrane region" description="Helical" evidence="1">
    <location>
        <begin position="31"/>
        <end position="57"/>
    </location>
</feature>
<dbReference type="RefSeq" id="WP_119753399.1">
    <property type="nucleotide sequence ID" value="NZ_CP032382.1"/>
</dbReference>
<dbReference type="EMBL" id="CP032382">
    <property type="protein sequence ID" value="AYB30092.1"/>
    <property type="molecule type" value="Genomic_DNA"/>
</dbReference>